<name>A0A327P7B0_9BACT</name>
<gene>
    <name evidence="1" type="ORF">LV83_03359</name>
</gene>
<proteinExistence type="predicted"/>
<accession>A0A327P7B0</accession>
<dbReference type="EMBL" id="QLLK01000010">
    <property type="protein sequence ID" value="RAI86802.1"/>
    <property type="molecule type" value="Genomic_DNA"/>
</dbReference>
<organism evidence="1 2">
    <name type="scientific">Algoriphagus yeomjeoni</name>
    <dbReference type="NCBI Taxonomy" id="291403"/>
    <lineage>
        <taxon>Bacteria</taxon>
        <taxon>Pseudomonadati</taxon>
        <taxon>Bacteroidota</taxon>
        <taxon>Cytophagia</taxon>
        <taxon>Cytophagales</taxon>
        <taxon>Cyclobacteriaceae</taxon>
        <taxon>Algoriphagus</taxon>
    </lineage>
</organism>
<evidence type="ECO:0000313" key="1">
    <source>
        <dbReference type="EMBL" id="RAI86802.1"/>
    </source>
</evidence>
<dbReference type="OrthoDB" id="1445985at2"/>
<dbReference type="Proteomes" id="UP000249610">
    <property type="component" value="Unassembled WGS sequence"/>
</dbReference>
<keyword evidence="2" id="KW-1185">Reference proteome</keyword>
<reference evidence="1 2" key="1">
    <citation type="submission" date="2018-06" db="EMBL/GenBank/DDBJ databases">
        <title>Genomic Encyclopedia of Archaeal and Bacterial Type Strains, Phase II (KMG-II): from individual species to whole genera.</title>
        <authorList>
            <person name="Goeker M."/>
        </authorList>
    </citation>
    <scope>NUCLEOTIDE SEQUENCE [LARGE SCALE GENOMIC DNA]</scope>
    <source>
        <strain evidence="1 2">DSM 23446</strain>
    </source>
</reference>
<comment type="caution">
    <text evidence="1">The sequence shown here is derived from an EMBL/GenBank/DDBJ whole genome shotgun (WGS) entry which is preliminary data.</text>
</comment>
<dbReference type="RefSeq" id="WP_111612686.1">
    <property type="nucleotide sequence ID" value="NZ_QLLK01000010.1"/>
</dbReference>
<sequence>MKTFSDEEFKTCLEEMILADLKHSQLILGLANIGLDHMDNHYLGIADLVAQLIGTQTDQGKDKFMEVYLGFMQKSTEVPVSSGGEELRMVSKECLKVLLQEFDQVYSN</sequence>
<evidence type="ECO:0000313" key="2">
    <source>
        <dbReference type="Proteomes" id="UP000249610"/>
    </source>
</evidence>
<protein>
    <submittedName>
        <fullName evidence="1">Uncharacterized protein</fullName>
    </submittedName>
</protein>
<dbReference type="AlphaFoldDB" id="A0A327P7B0"/>